<comment type="function">
    <text evidence="7">Provides the (R)-glutamate required for cell wall biosynthesis.</text>
</comment>
<dbReference type="NCBIfam" id="TIGR00067">
    <property type="entry name" value="glut_race"/>
    <property type="match status" value="1"/>
</dbReference>
<dbReference type="SUPFAM" id="SSF53681">
    <property type="entry name" value="Aspartate/glutamate racemase"/>
    <property type="match status" value="2"/>
</dbReference>
<dbReference type="PANTHER" id="PTHR21198">
    <property type="entry name" value="GLUTAMATE RACEMASE"/>
    <property type="match status" value="1"/>
</dbReference>
<keyword evidence="5 7" id="KW-0413">Isomerase</keyword>
<dbReference type="InterPro" id="IPR015942">
    <property type="entry name" value="Asp/Glu/hydantoin_racemase"/>
</dbReference>
<evidence type="ECO:0000256" key="4">
    <source>
        <dbReference type="ARBA" id="ARBA00022984"/>
    </source>
</evidence>
<evidence type="ECO:0000313" key="9">
    <source>
        <dbReference type="Proteomes" id="UP000824135"/>
    </source>
</evidence>
<dbReference type="AlphaFoldDB" id="A0A9D1Z7C9"/>
<dbReference type="InterPro" id="IPR004391">
    <property type="entry name" value="Glu_race"/>
</dbReference>
<evidence type="ECO:0000256" key="1">
    <source>
        <dbReference type="ARBA" id="ARBA00001602"/>
    </source>
</evidence>
<feature type="binding site" evidence="7">
    <location>
        <begin position="12"/>
        <end position="13"/>
    </location>
    <ligand>
        <name>substrate</name>
    </ligand>
</feature>
<evidence type="ECO:0000256" key="5">
    <source>
        <dbReference type="ARBA" id="ARBA00023235"/>
    </source>
</evidence>
<accession>A0A9D1Z7C9</accession>
<protein>
    <recommendedName>
        <fullName evidence="2 7">Glutamate racemase</fullName>
        <ecNumber evidence="2 7">5.1.1.3</ecNumber>
    </recommendedName>
</protein>
<dbReference type="GO" id="GO:0009252">
    <property type="term" value="P:peptidoglycan biosynthetic process"/>
    <property type="evidence" value="ECO:0007669"/>
    <property type="project" value="UniProtKB-UniRule"/>
</dbReference>
<evidence type="ECO:0000256" key="2">
    <source>
        <dbReference type="ARBA" id="ARBA00013090"/>
    </source>
</evidence>
<sequence length="278" mass="29811">MDDDRDCIAFFDSGIGGLTLLRECAANLPDEKFVYLGDNARAPYGNKSAEEIKTLTAQAFAYLARFPLKAAVVACNTVTADCIGFLRERFSFPILGVEPAVKPAAKRGGTVLVLSTAATASSARFQALLDRWSGAARLIPYSPTSLAGEIEKNISDLSRLDLSVLLPKVQCDAVVLGCTHYIFVKKRIEDFYGCRAYDGNAGTAARLAATVGAASAGRAKNFARKEKISKGNFAGKSADLISKNTNKCSILRKNGKKTVVLFVGESAEKNKSVFESLF</sequence>
<evidence type="ECO:0000256" key="3">
    <source>
        <dbReference type="ARBA" id="ARBA00022960"/>
    </source>
</evidence>
<comment type="catalytic activity">
    <reaction evidence="1 7">
        <text>L-glutamate = D-glutamate</text>
        <dbReference type="Rhea" id="RHEA:12813"/>
        <dbReference type="ChEBI" id="CHEBI:29985"/>
        <dbReference type="ChEBI" id="CHEBI:29986"/>
        <dbReference type="EC" id="5.1.1.3"/>
    </reaction>
</comment>
<dbReference type="PANTHER" id="PTHR21198:SF3">
    <property type="entry name" value="GLUTAMATE RACEMASE"/>
    <property type="match status" value="1"/>
</dbReference>
<dbReference type="GO" id="GO:0008360">
    <property type="term" value="P:regulation of cell shape"/>
    <property type="evidence" value="ECO:0007669"/>
    <property type="project" value="UniProtKB-KW"/>
</dbReference>
<feature type="binding site" evidence="7">
    <location>
        <begin position="44"/>
        <end position="45"/>
    </location>
    <ligand>
        <name>substrate</name>
    </ligand>
</feature>
<keyword evidence="4 7" id="KW-0573">Peptidoglycan synthesis</keyword>
<feature type="active site" description="Proton donor/acceptor" evidence="7">
    <location>
        <position position="75"/>
    </location>
</feature>
<comment type="pathway">
    <text evidence="7">Cell wall biogenesis; peptidoglycan biosynthesis.</text>
</comment>
<gene>
    <name evidence="7 8" type="primary">murI</name>
    <name evidence="8" type="ORF">H9728_00910</name>
</gene>
<comment type="similarity">
    <text evidence="7">Belongs to the aspartate/glutamate racemases family.</text>
</comment>
<dbReference type="Gene3D" id="3.40.50.1860">
    <property type="match status" value="2"/>
</dbReference>
<dbReference type="EC" id="5.1.1.3" evidence="2 7"/>
<dbReference type="GO" id="GO:0008881">
    <property type="term" value="F:glutamate racemase activity"/>
    <property type="evidence" value="ECO:0007669"/>
    <property type="project" value="UniProtKB-UniRule"/>
</dbReference>
<evidence type="ECO:0000256" key="7">
    <source>
        <dbReference type="HAMAP-Rule" id="MF_00258"/>
    </source>
</evidence>
<feature type="active site" description="Proton donor/acceptor" evidence="7">
    <location>
        <position position="178"/>
    </location>
</feature>
<dbReference type="InterPro" id="IPR001920">
    <property type="entry name" value="Asp/Glu_race"/>
</dbReference>
<organism evidence="8 9">
    <name type="scientific">Candidatus Borkfalkia excrementavium</name>
    <dbReference type="NCBI Taxonomy" id="2838505"/>
    <lineage>
        <taxon>Bacteria</taxon>
        <taxon>Bacillati</taxon>
        <taxon>Bacillota</taxon>
        <taxon>Clostridia</taxon>
        <taxon>Christensenellales</taxon>
        <taxon>Christensenellaceae</taxon>
        <taxon>Candidatus Borkfalkia</taxon>
    </lineage>
</organism>
<dbReference type="HAMAP" id="MF_00258">
    <property type="entry name" value="Glu_racemase"/>
    <property type="match status" value="1"/>
</dbReference>
<dbReference type="Proteomes" id="UP000824135">
    <property type="component" value="Unassembled WGS sequence"/>
</dbReference>
<dbReference type="Pfam" id="PF01177">
    <property type="entry name" value="Asp_Glu_race"/>
    <property type="match status" value="1"/>
</dbReference>
<comment type="caution">
    <text evidence="8">The sequence shown here is derived from an EMBL/GenBank/DDBJ whole genome shotgun (WGS) entry which is preliminary data.</text>
</comment>
<proteinExistence type="inferred from homology"/>
<name>A0A9D1Z7C9_9FIRM</name>
<keyword evidence="3 7" id="KW-0133">Cell shape</keyword>
<dbReference type="GO" id="GO:0071555">
    <property type="term" value="P:cell wall organization"/>
    <property type="evidence" value="ECO:0007669"/>
    <property type="project" value="UniProtKB-KW"/>
</dbReference>
<dbReference type="EMBL" id="DXCO01000007">
    <property type="protein sequence ID" value="HIY77583.1"/>
    <property type="molecule type" value="Genomic_DNA"/>
</dbReference>
<reference evidence="8" key="2">
    <citation type="submission" date="2021-04" db="EMBL/GenBank/DDBJ databases">
        <authorList>
            <person name="Gilroy R."/>
        </authorList>
    </citation>
    <scope>NUCLEOTIDE SEQUENCE</scope>
    <source>
        <strain evidence="8">CHK199-9574</strain>
    </source>
</reference>
<evidence type="ECO:0000313" key="8">
    <source>
        <dbReference type="EMBL" id="HIY77583.1"/>
    </source>
</evidence>
<reference evidence="8" key="1">
    <citation type="journal article" date="2021" name="PeerJ">
        <title>Extensive microbial diversity within the chicken gut microbiome revealed by metagenomics and culture.</title>
        <authorList>
            <person name="Gilroy R."/>
            <person name="Ravi A."/>
            <person name="Getino M."/>
            <person name="Pursley I."/>
            <person name="Horton D.L."/>
            <person name="Alikhan N.F."/>
            <person name="Baker D."/>
            <person name="Gharbi K."/>
            <person name="Hall N."/>
            <person name="Watson M."/>
            <person name="Adriaenssens E.M."/>
            <person name="Foster-Nyarko E."/>
            <person name="Jarju S."/>
            <person name="Secka A."/>
            <person name="Antonio M."/>
            <person name="Oren A."/>
            <person name="Chaudhuri R.R."/>
            <person name="La Ragione R."/>
            <person name="Hildebrand F."/>
            <person name="Pallen M.J."/>
        </authorList>
    </citation>
    <scope>NUCLEOTIDE SEQUENCE</scope>
    <source>
        <strain evidence="8">CHK199-9574</strain>
    </source>
</reference>
<feature type="binding site" evidence="7">
    <location>
        <begin position="76"/>
        <end position="77"/>
    </location>
    <ligand>
        <name>substrate</name>
    </ligand>
</feature>
<keyword evidence="6 7" id="KW-0961">Cell wall biogenesis/degradation</keyword>
<evidence type="ECO:0000256" key="6">
    <source>
        <dbReference type="ARBA" id="ARBA00023316"/>
    </source>
</evidence>
<feature type="binding site" evidence="7">
    <location>
        <begin position="179"/>
        <end position="180"/>
    </location>
    <ligand>
        <name>substrate</name>
    </ligand>
</feature>